<gene>
    <name evidence="1" type="ordered locus">BATR1942_13600</name>
</gene>
<sequence>MKHGNIPNRVLLFDGVCNLCNGAVQFIIKRDPDGLISFSSLQSETGQRLLKLNGLPTEHFDSFVFIEDGKVYTKSTAAIKVFRHLRGAWRFSVVLLAVPRPVRNMVYSLIAKNRYKWFGKKNECMLPSPAIKKRFLP</sequence>
<dbReference type="PANTHER" id="PTHR33639">
    <property type="entry name" value="THIOL-DISULFIDE OXIDOREDUCTASE DCC"/>
    <property type="match status" value="1"/>
</dbReference>
<evidence type="ECO:0008006" key="3">
    <source>
        <dbReference type="Google" id="ProtNLM"/>
    </source>
</evidence>
<accession>A0ABM5M0E4</accession>
<dbReference type="EMBL" id="CP002207">
    <property type="protein sequence ID" value="ADP33642.1"/>
    <property type="molecule type" value="Genomic_DNA"/>
</dbReference>
<protein>
    <recommendedName>
        <fullName evidence="3">Thiol-disulfide oxidoreductase DCC family protein</fullName>
    </recommendedName>
</protein>
<evidence type="ECO:0000313" key="2">
    <source>
        <dbReference type="Proteomes" id="UP000006867"/>
    </source>
</evidence>
<dbReference type="Proteomes" id="UP000006867">
    <property type="component" value="Chromosome"/>
</dbReference>
<dbReference type="InterPro" id="IPR007263">
    <property type="entry name" value="DCC1-like"/>
</dbReference>
<keyword evidence="2" id="KW-1185">Reference proteome</keyword>
<organism evidence="1 2">
    <name type="scientific">Bacillus atrophaeus (strain 1942)</name>
    <dbReference type="NCBI Taxonomy" id="720555"/>
    <lineage>
        <taxon>Bacteria</taxon>
        <taxon>Bacillati</taxon>
        <taxon>Bacillota</taxon>
        <taxon>Bacilli</taxon>
        <taxon>Bacillales</taxon>
        <taxon>Bacillaceae</taxon>
        <taxon>Bacillus</taxon>
    </lineage>
</organism>
<reference evidence="1 2" key="1">
    <citation type="journal article" date="2011" name="Front. Microbiol.">
        <title>Genomic signatures of strain selection and enhancement in Bacillus atrophaeus var. globigii, a historical biowarfare simulant.</title>
        <authorList>
            <person name="Gibbons H.S."/>
            <person name="Broomall S.M."/>
            <person name="McNew L.A."/>
            <person name="Daligault H."/>
            <person name="Chapman C."/>
            <person name="Bruce D."/>
            <person name="Karavis M."/>
            <person name="Krepps M."/>
            <person name="McGregor P.A."/>
            <person name="Hong C."/>
            <person name="Park K.H."/>
            <person name="Akmal A."/>
            <person name="Feldman A."/>
            <person name="Lin J.S."/>
            <person name="Chang W.E."/>
            <person name="Higgs B.W."/>
            <person name="Demirev P."/>
            <person name="Lindquist J."/>
            <person name="Liem A."/>
            <person name="Fochler E."/>
            <person name="Read T.D."/>
            <person name="Tapia R."/>
            <person name="Johnson S."/>
            <person name="Bishop-Lilly K.A."/>
            <person name="Detter C."/>
            <person name="Han C."/>
            <person name="Sozhamannan S."/>
            <person name="Rosenzweig C.N."/>
            <person name="Skowronski E.W."/>
        </authorList>
    </citation>
    <scope>NUCLEOTIDE SEQUENCE [LARGE SCALE GENOMIC DNA]</scope>
    <source>
        <strain evidence="1 2">1942</strain>
    </source>
</reference>
<dbReference type="Pfam" id="PF04134">
    <property type="entry name" value="DCC1-like"/>
    <property type="match status" value="1"/>
</dbReference>
<dbReference type="RefSeq" id="WP_003327173.1">
    <property type="nucleotide sequence ID" value="NC_014639.1"/>
</dbReference>
<dbReference type="PANTHER" id="PTHR33639:SF2">
    <property type="entry name" value="DUF393 DOMAIN-CONTAINING PROTEIN"/>
    <property type="match status" value="1"/>
</dbReference>
<name>A0ABM5M0E4_BACA1</name>
<dbReference type="InterPro" id="IPR052927">
    <property type="entry name" value="DCC_oxidoreductase"/>
</dbReference>
<proteinExistence type="predicted"/>
<evidence type="ECO:0000313" key="1">
    <source>
        <dbReference type="EMBL" id="ADP33642.1"/>
    </source>
</evidence>